<evidence type="ECO:0000313" key="1">
    <source>
        <dbReference type="EMBL" id="PWN47904.1"/>
    </source>
</evidence>
<organism evidence="1 2">
    <name type="scientific">Violaceomyces palustris</name>
    <dbReference type="NCBI Taxonomy" id="1673888"/>
    <lineage>
        <taxon>Eukaryota</taxon>
        <taxon>Fungi</taxon>
        <taxon>Dikarya</taxon>
        <taxon>Basidiomycota</taxon>
        <taxon>Ustilaginomycotina</taxon>
        <taxon>Ustilaginomycetes</taxon>
        <taxon>Violaceomycetales</taxon>
        <taxon>Violaceomycetaceae</taxon>
        <taxon>Violaceomyces</taxon>
    </lineage>
</organism>
<sequence>MQVLCQLLRERAMSLPPPLSNSPSPSGTEKENGGRGAGFPLGLRIILCESSLVQSRSDPVQSVCVCVRACLCVCFSFPAFVSIQVGSQVGLTWLFKDSGSESLSVESRNRTSPPSCPLPHSLLVSPKGGKAFPPQSWSRGRSHVLVVGGTKGCSKSLASLPPHSARSLLTPSHYFPFFFDDFSIHFFLVLHGSDLGIPRSC</sequence>
<gene>
    <name evidence="1" type="ORF">IE53DRAFT_225115</name>
</gene>
<dbReference type="EMBL" id="KZ820312">
    <property type="protein sequence ID" value="PWN47904.1"/>
    <property type="molecule type" value="Genomic_DNA"/>
</dbReference>
<reference evidence="1 2" key="1">
    <citation type="journal article" date="2018" name="Mol. Biol. Evol.">
        <title>Broad Genomic Sampling Reveals a Smut Pathogenic Ancestry of the Fungal Clade Ustilaginomycotina.</title>
        <authorList>
            <person name="Kijpornyongpan T."/>
            <person name="Mondo S.J."/>
            <person name="Barry K."/>
            <person name="Sandor L."/>
            <person name="Lee J."/>
            <person name="Lipzen A."/>
            <person name="Pangilinan J."/>
            <person name="LaButti K."/>
            <person name="Hainaut M."/>
            <person name="Henrissat B."/>
            <person name="Grigoriev I.V."/>
            <person name="Spatafora J.W."/>
            <person name="Aime M.C."/>
        </authorList>
    </citation>
    <scope>NUCLEOTIDE SEQUENCE [LARGE SCALE GENOMIC DNA]</scope>
    <source>
        <strain evidence="1 2">SA 807</strain>
    </source>
</reference>
<keyword evidence="2" id="KW-1185">Reference proteome</keyword>
<evidence type="ECO:0000313" key="2">
    <source>
        <dbReference type="Proteomes" id="UP000245626"/>
    </source>
</evidence>
<protein>
    <submittedName>
        <fullName evidence="1">Uncharacterized protein</fullName>
    </submittedName>
</protein>
<name>A0ACD0NQ75_9BASI</name>
<dbReference type="Proteomes" id="UP000245626">
    <property type="component" value="Unassembled WGS sequence"/>
</dbReference>
<proteinExistence type="predicted"/>
<accession>A0ACD0NQ75</accession>